<sequence length="613" mass="67129">MTPRLLLLLGLLLLGSGCATLSPETRRAAADAVGASHAEASSCTDPADAACAPVASPLLALGGQAMAASTADAPRHHVTLLDRGQDALIARLHLIRAARERIELQSFIYDTDDSGLLVLEELLAAARRGVRVRVLLDQLYGLPNPGLQASLAGAHPNFELRLYNPTFNEARTESLQYAAGILCCFSDFNRRMHTKLLLVDGQVGLTGGRNIQDRYFDWAEGYNYRDRDILVAGPAAVAMADNFEAFWSFERSREAYALRDVAERLAAEGRARPHHLLDPGRGKSPRVLAMQALAADGAAVWERLAPLTLAVGEVDFHADLPDKHVGEQKAHEDASIAMRDLVDSTRSELVLQTPYLVLSREARQLFRRMHRREQAPVVWVSTNSLAATDAFPVYAMSHKYKRLYLRELGFRIREYKPYPSDAPIDVAATGALGERAASLPIFGSGSAGSASGPVPLKRAGVRVGLHAKSMVIDDRIGVVGSHNFDPRSDNLNTESMVVVHDREFATALRASIELDMQPRNAWAIARREKPPVFSGLSYTLGRLSEKLPIFDIWPFPFASSFELREGCNPVPPEDPTFYECHEDVGAFPEVDLPLKTVYTRILTAFGAGLVPIL</sequence>
<feature type="signal peptide" evidence="1">
    <location>
        <begin position="1"/>
        <end position="21"/>
    </location>
</feature>
<evidence type="ECO:0000259" key="2">
    <source>
        <dbReference type="PROSITE" id="PS50035"/>
    </source>
</evidence>
<dbReference type="GO" id="GO:0032049">
    <property type="term" value="P:cardiolipin biosynthetic process"/>
    <property type="evidence" value="ECO:0007669"/>
    <property type="project" value="UniProtKB-ARBA"/>
</dbReference>
<dbReference type="SMART" id="SM00155">
    <property type="entry name" value="PLDc"/>
    <property type="match status" value="2"/>
</dbReference>
<dbReference type="PROSITE" id="PS50035">
    <property type="entry name" value="PLD"/>
    <property type="match status" value="2"/>
</dbReference>
<proteinExistence type="predicted"/>
<keyword evidence="1" id="KW-0732">Signal</keyword>
<dbReference type="OrthoDB" id="9814092at2"/>
<reference evidence="3 4" key="1">
    <citation type="submission" date="2018-03" db="EMBL/GenBank/DDBJ databases">
        <title>Arenimonas caeni sp. nov., isolated from activated sludge.</title>
        <authorList>
            <person name="Liu H."/>
        </authorList>
    </citation>
    <scope>NUCLEOTIDE SEQUENCE [LARGE SCALE GENOMIC DNA]</scope>
    <source>
        <strain evidence="4">z29</strain>
    </source>
</reference>
<dbReference type="Pfam" id="PF13091">
    <property type="entry name" value="PLDc_2"/>
    <property type="match status" value="2"/>
</dbReference>
<keyword evidence="4" id="KW-1185">Reference proteome</keyword>
<feature type="chain" id="PRO_5015184604" evidence="1">
    <location>
        <begin position="22"/>
        <end position="613"/>
    </location>
</feature>
<organism evidence="3 4">
    <name type="scientific">Arenimonas caeni</name>
    <dbReference type="NCBI Taxonomy" id="2058085"/>
    <lineage>
        <taxon>Bacteria</taxon>
        <taxon>Pseudomonadati</taxon>
        <taxon>Pseudomonadota</taxon>
        <taxon>Gammaproteobacteria</taxon>
        <taxon>Lysobacterales</taxon>
        <taxon>Lysobacteraceae</taxon>
        <taxon>Arenimonas</taxon>
    </lineage>
</organism>
<dbReference type="Proteomes" id="UP000241736">
    <property type="component" value="Unassembled WGS sequence"/>
</dbReference>
<gene>
    <name evidence="3" type="ORF">C6N40_06720</name>
</gene>
<evidence type="ECO:0000256" key="1">
    <source>
        <dbReference type="SAM" id="SignalP"/>
    </source>
</evidence>
<comment type="caution">
    <text evidence="3">The sequence shown here is derived from an EMBL/GenBank/DDBJ whole genome shotgun (WGS) entry which is preliminary data.</text>
</comment>
<feature type="domain" description="PLD phosphodiesterase" evidence="2">
    <location>
        <begin position="188"/>
        <end position="215"/>
    </location>
</feature>
<dbReference type="SUPFAM" id="SSF56024">
    <property type="entry name" value="Phospholipase D/nuclease"/>
    <property type="match status" value="2"/>
</dbReference>
<dbReference type="PANTHER" id="PTHR21248">
    <property type="entry name" value="CARDIOLIPIN SYNTHASE"/>
    <property type="match status" value="1"/>
</dbReference>
<feature type="domain" description="PLD phosphodiesterase" evidence="2">
    <location>
        <begin position="461"/>
        <end position="488"/>
    </location>
</feature>
<protein>
    <submittedName>
        <fullName evidence="3">Phospholipase D family protein</fullName>
    </submittedName>
</protein>
<dbReference type="CDD" id="cd09113">
    <property type="entry name" value="PLDc_ymdC_like_2"/>
    <property type="match status" value="1"/>
</dbReference>
<dbReference type="Gene3D" id="3.30.870.10">
    <property type="entry name" value="Endonuclease Chain A"/>
    <property type="match status" value="2"/>
</dbReference>
<dbReference type="InterPro" id="IPR001736">
    <property type="entry name" value="PLipase_D/transphosphatidylase"/>
</dbReference>
<name>A0A2P6M906_9GAMM</name>
<dbReference type="CDD" id="cd09111">
    <property type="entry name" value="PLDc_ymdC_like_1"/>
    <property type="match status" value="1"/>
</dbReference>
<dbReference type="PANTHER" id="PTHR21248:SF12">
    <property type="entry name" value="CARDIOLIPIN SYNTHASE C"/>
    <property type="match status" value="1"/>
</dbReference>
<dbReference type="InterPro" id="IPR025202">
    <property type="entry name" value="PLD-like_dom"/>
</dbReference>
<evidence type="ECO:0000313" key="3">
    <source>
        <dbReference type="EMBL" id="PRH82474.1"/>
    </source>
</evidence>
<dbReference type="GO" id="GO:0030572">
    <property type="term" value="F:phosphatidyltransferase activity"/>
    <property type="evidence" value="ECO:0007669"/>
    <property type="project" value="UniProtKB-ARBA"/>
</dbReference>
<dbReference type="PROSITE" id="PS51257">
    <property type="entry name" value="PROKAR_LIPOPROTEIN"/>
    <property type="match status" value="1"/>
</dbReference>
<evidence type="ECO:0000313" key="4">
    <source>
        <dbReference type="Proteomes" id="UP000241736"/>
    </source>
</evidence>
<accession>A0A2P6M906</accession>
<dbReference type="RefSeq" id="WP_106990247.1">
    <property type="nucleotide sequence ID" value="NZ_JAVEVW010000141.1"/>
</dbReference>
<dbReference type="EMBL" id="PVLF01000007">
    <property type="protein sequence ID" value="PRH82474.1"/>
    <property type="molecule type" value="Genomic_DNA"/>
</dbReference>
<dbReference type="AlphaFoldDB" id="A0A2P6M906"/>